<dbReference type="Pfam" id="PF02880">
    <property type="entry name" value="PGM_PMM_III"/>
    <property type="match status" value="1"/>
</dbReference>
<evidence type="ECO:0000256" key="3">
    <source>
        <dbReference type="ARBA" id="ARBA00022553"/>
    </source>
</evidence>
<dbReference type="PANTHER" id="PTHR43771:SF1">
    <property type="entry name" value="PHOSPHOMANNOMUTASE"/>
    <property type="match status" value="1"/>
</dbReference>
<keyword evidence="6" id="KW-0413">Isomerase</keyword>
<proteinExistence type="inferred from homology"/>
<comment type="caution">
    <text evidence="11">The sequence shown here is derived from an EMBL/GenBank/DDBJ whole genome shotgun (WGS) entry which is preliminary data.</text>
</comment>
<evidence type="ECO:0000256" key="1">
    <source>
        <dbReference type="ARBA" id="ARBA00001946"/>
    </source>
</evidence>
<keyword evidence="5" id="KW-0460">Magnesium</keyword>
<feature type="domain" description="Alpha-D-phosphohexomutase C-terminal" evidence="7">
    <location>
        <begin position="370"/>
        <end position="444"/>
    </location>
</feature>
<dbReference type="Gene3D" id="3.40.120.10">
    <property type="entry name" value="Alpha-D-Glucose-1,6-Bisphosphate, subunit A, domain 3"/>
    <property type="match status" value="3"/>
</dbReference>
<feature type="domain" description="Alpha-D-phosphohexomutase alpha/beta/alpha" evidence="10">
    <location>
        <begin position="258"/>
        <end position="365"/>
    </location>
</feature>
<dbReference type="PRINTS" id="PR00509">
    <property type="entry name" value="PGMPMM"/>
</dbReference>
<reference evidence="11 12" key="1">
    <citation type="submission" date="2021-12" db="EMBL/GenBank/DDBJ databases">
        <title>Genome sequence of Kibdelosporangium philippinense ATCC 49844.</title>
        <authorList>
            <person name="Fedorov E.A."/>
            <person name="Omeragic M."/>
            <person name="Shalygina K.F."/>
            <person name="Maclea K.S."/>
        </authorList>
    </citation>
    <scope>NUCLEOTIDE SEQUENCE [LARGE SCALE GENOMIC DNA]</scope>
    <source>
        <strain evidence="11 12">ATCC 49844</strain>
    </source>
</reference>
<name>A0ABS8ZE57_9PSEU</name>
<dbReference type="NCBIfam" id="NF007088">
    <property type="entry name" value="PRK09542.1"/>
    <property type="match status" value="1"/>
</dbReference>
<keyword evidence="3" id="KW-0597">Phosphoprotein</keyword>
<keyword evidence="12" id="KW-1185">Reference proteome</keyword>
<dbReference type="SUPFAM" id="SSF53738">
    <property type="entry name" value="Phosphoglucomutase, first 3 domains"/>
    <property type="match status" value="3"/>
</dbReference>
<dbReference type="InterPro" id="IPR036900">
    <property type="entry name" value="A-D-PHexomutase_C_sf"/>
</dbReference>
<accession>A0ABS8ZE57</accession>
<dbReference type="InterPro" id="IPR005844">
    <property type="entry name" value="A-D-PHexomutase_a/b/a-I"/>
</dbReference>
<evidence type="ECO:0000313" key="12">
    <source>
        <dbReference type="Proteomes" id="UP001521150"/>
    </source>
</evidence>
<dbReference type="PANTHER" id="PTHR43771">
    <property type="entry name" value="PHOSPHOMANNOMUTASE"/>
    <property type="match status" value="1"/>
</dbReference>
<dbReference type="InterPro" id="IPR016055">
    <property type="entry name" value="A-D-PHexomutase_a/b/a-I/II/III"/>
</dbReference>
<evidence type="ECO:0000259" key="9">
    <source>
        <dbReference type="Pfam" id="PF02879"/>
    </source>
</evidence>
<dbReference type="CDD" id="cd03089">
    <property type="entry name" value="PMM_PGM"/>
    <property type="match status" value="1"/>
</dbReference>
<gene>
    <name evidence="11" type="ORF">LWC34_24990</name>
</gene>
<feature type="domain" description="Alpha-D-phosphohexomutase alpha/beta/alpha" evidence="9">
    <location>
        <begin position="152"/>
        <end position="251"/>
    </location>
</feature>
<dbReference type="InterPro" id="IPR005846">
    <property type="entry name" value="A-D-PHexomutase_a/b/a-III"/>
</dbReference>
<evidence type="ECO:0000259" key="8">
    <source>
        <dbReference type="Pfam" id="PF02878"/>
    </source>
</evidence>
<dbReference type="InterPro" id="IPR005843">
    <property type="entry name" value="A-D-PHexomutase_C"/>
</dbReference>
<dbReference type="SUPFAM" id="SSF55957">
    <property type="entry name" value="Phosphoglucomutase, C-terminal domain"/>
    <property type="match status" value="1"/>
</dbReference>
<evidence type="ECO:0000259" key="10">
    <source>
        <dbReference type="Pfam" id="PF02880"/>
    </source>
</evidence>
<evidence type="ECO:0000256" key="6">
    <source>
        <dbReference type="ARBA" id="ARBA00023235"/>
    </source>
</evidence>
<dbReference type="Pfam" id="PF02879">
    <property type="entry name" value="PGM_PMM_II"/>
    <property type="match status" value="1"/>
</dbReference>
<evidence type="ECO:0000256" key="4">
    <source>
        <dbReference type="ARBA" id="ARBA00022723"/>
    </source>
</evidence>
<dbReference type="Pfam" id="PF02878">
    <property type="entry name" value="PGM_PMM_I"/>
    <property type="match status" value="1"/>
</dbReference>
<evidence type="ECO:0000256" key="5">
    <source>
        <dbReference type="ARBA" id="ARBA00022842"/>
    </source>
</evidence>
<protein>
    <submittedName>
        <fullName evidence="11">Phosphomannomutase/phosphoglucomutase</fullName>
    </submittedName>
</protein>
<organism evidence="11 12">
    <name type="scientific">Kibdelosporangium philippinense</name>
    <dbReference type="NCBI Taxonomy" id="211113"/>
    <lineage>
        <taxon>Bacteria</taxon>
        <taxon>Bacillati</taxon>
        <taxon>Actinomycetota</taxon>
        <taxon>Actinomycetes</taxon>
        <taxon>Pseudonocardiales</taxon>
        <taxon>Pseudonocardiaceae</taxon>
        <taxon>Kibdelosporangium</taxon>
    </lineage>
</organism>
<comment type="cofactor">
    <cofactor evidence="1">
        <name>Mg(2+)</name>
        <dbReference type="ChEBI" id="CHEBI:18420"/>
    </cofactor>
</comment>
<keyword evidence="4" id="KW-0479">Metal-binding</keyword>
<sequence length="449" mass="47731">MRDLSAIFKAYDIRGLVGEQLDADVVREIGAAFARLVGGPAVVIGHDMRDSSPGLSSAFAEGVTREGVDVVSIGLASTDMLYFASGDLNLPGAMFTASHNPAAYNGIKVCRSGAAPVGQDTGLADMQREVEQGMPENGAQPGEVEERSMLDAYAAYLNRLVDLSGSRPLRIVVDAGNGMGGYTVPKVFEGLPIEIIPMYFELDGSFPNHEANPLDPKNIVDLQAKVREVGADAGLAFDGDADRCFVVDENGDPVSPSAITALVATRELAKEPGSTIIYNLITSKAVPEIVTENGGKPVRTRVGHSFIKQEMAKTDAIFGGEHSAHYYFRDFWRADTGMLAALHVLAALGEQDGPLSALTADYARYAASGEINSTVDDQKARLEAVKNTYSAQDGVTIDELDGLTVELPSGAWFNLRPSNTEPLLRLNVEAADEAAVAALRDEVLAIVRG</sequence>
<evidence type="ECO:0000313" key="11">
    <source>
        <dbReference type="EMBL" id="MCE7006065.1"/>
    </source>
</evidence>
<dbReference type="InterPro" id="IPR005845">
    <property type="entry name" value="A-D-PHexomutase_a/b/a-II"/>
</dbReference>
<dbReference type="Gene3D" id="3.30.310.50">
    <property type="entry name" value="Alpha-D-phosphohexomutase, C-terminal domain"/>
    <property type="match status" value="1"/>
</dbReference>
<comment type="similarity">
    <text evidence="2">Belongs to the phosphohexose mutase family.</text>
</comment>
<dbReference type="Pfam" id="PF00408">
    <property type="entry name" value="PGM_PMM_IV"/>
    <property type="match status" value="1"/>
</dbReference>
<dbReference type="EMBL" id="JAJVCN010000002">
    <property type="protein sequence ID" value="MCE7006065.1"/>
    <property type="molecule type" value="Genomic_DNA"/>
</dbReference>
<evidence type="ECO:0000256" key="2">
    <source>
        <dbReference type="ARBA" id="ARBA00010231"/>
    </source>
</evidence>
<dbReference type="RefSeq" id="WP_233727576.1">
    <property type="nucleotide sequence ID" value="NZ_JAJVCN010000002.1"/>
</dbReference>
<feature type="domain" description="Alpha-D-phosphohexomutase alpha/beta/alpha" evidence="8">
    <location>
        <begin position="7"/>
        <end position="121"/>
    </location>
</feature>
<evidence type="ECO:0000259" key="7">
    <source>
        <dbReference type="Pfam" id="PF00408"/>
    </source>
</evidence>
<dbReference type="Proteomes" id="UP001521150">
    <property type="component" value="Unassembled WGS sequence"/>
</dbReference>
<dbReference type="InterPro" id="IPR005841">
    <property type="entry name" value="Alpha-D-phosphohexomutase_SF"/>
</dbReference>